<dbReference type="InterPro" id="IPR045058">
    <property type="entry name" value="GIMA/IAN/Toc"/>
</dbReference>
<keyword evidence="10" id="KW-0460">Magnesium</keyword>
<evidence type="ECO:0000313" key="19">
    <source>
        <dbReference type="Proteomes" id="UP000815325"/>
    </source>
</evidence>
<keyword evidence="14" id="KW-0472">Membrane</keyword>
<evidence type="ECO:0000256" key="8">
    <source>
        <dbReference type="ARBA" id="ARBA00022801"/>
    </source>
</evidence>
<dbReference type="PROSITE" id="PS51720">
    <property type="entry name" value="G_AIG1"/>
    <property type="match status" value="1"/>
</dbReference>
<evidence type="ECO:0000313" key="18">
    <source>
        <dbReference type="EMBL" id="KAF5835650.1"/>
    </source>
</evidence>
<keyword evidence="4" id="KW-0934">Plastid</keyword>
<comment type="caution">
    <text evidence="18">The sequence shown here is derived from an EMBL/GenBank/DDBJ whole genome shotgun (WGS) entry which is preliminary data.</text>
</comment>
<feature type="domain" description="AIG1-type G" evidence="17">
    <location>
        <begin position="70"/>
        <end position="304"/>
    </location>
</feature>
<feature type="region of interest" description="Disordered" evidence="16">
    <location>
        <begin position="354"/>
        <end position="378"/>
    </location>
</feature>
<evidence type="ECO:0000256" key="6">
    <source>
        <dbReference type="ARBA" id="ARBA00022723"/>
    </source>
</evidence>
<evidence type="ECO:0000256" key="11">
    <source>
        <dbReference type="ARBA" id="ARBA00022927"/>
    </source>
</evidence>
<reference evidence="18" key="1">
    <citation type="submission" date="2017-08" db="EMBL/GenBank/DDBJ databases">
        <authorList>
            <person name="Polle J.E."/>
            <person name="Barry K."/>
            <person name="Cushman J."/>
            <person name="Schmutz J."/>
            <person name="Tran D."/>
            <person name="Hathwaick L.T."/>
            <person name="Yim W.C."/>
            <person name="Jenkins J."/>
            <person name="Mckie-Krisberg Z.M."/>
            <person name="Prochnik S."/>
            <person name="Lindquist E."/>
            <person name="Dockter R.B."/>
            <person name="Adam C."/>
            <person name="Molina H."/>
            <person name="Bunkerborg J."/>
            <person name="Jin E."/>
            <person name="Buchheim M."/>
            <person name="Magnuson J."/>
        </authorList>
    </citation>
    <scope>NUCLEOTIDE SEQUENCE</scope>
    <source>
        <strain evidence="18">CCAP 19/18</strain>
    </source>
</reference>
<evidence type="ECO:0000256" key="1">
    <source>
        <dbReference type="ARBA" id="ARBA00001946"/>
    </source>
</evidence>
<keyword evidence="7" id="KW-0547">Nucleotide-binding</keyword>
<keyword evidence="19" id="KW-1185">Reference proteome</keyword>
<keyword evidence="8" id="KW-0378">Hydrolase</keyword>
<dbReference type="PANTHER" id="PTHR10903:SF135">
    <property type="entry name" value="TRANSLOCASE OF CHLOROPLAST 120, CHLOROPLASTIC-RELATED"/>
    <property type="match status" value="1"/>
</dbReference>
<keyword evidence="2" id="KW-0813">Transport</keyword>
<dbReference type="Proteomes" id="UP000815325">
    <property type="component" value="Unassembled WGS sequence"/>
</dbReference>
<evidence type="ECO:0000256" key="12">
    <source>
        <dbReference type="ARBA" id="ARBA00022989"/>
    </source>
</evidence>
<comment type="cofactor">
    <cofactor evidence="1">
        <name>Mg(2+)</name>
        <dbReference type="ChEBI" id="CHEBI:18420"/>
    </cofactor>
</comment>
<evidence type="ECO:0000256" key="3">
    <source>
        <dbReference type="ARBA" id="ARBA00022528"/>
    </source>
</evidence>
<evidence type="ECO:0000256" key="14">
    <source>
        <dbReference type="ARBA" id="ARBA00023136"/>
    </source>
</evidence>
<dbReference type="EMBL" id="MU069695">
    <property type="protein sequence ID" value="KAF5835650.1"/>
    <property type="molecule type" value="Genomic_DNA"/>
</dbReference>
<feature type="compositionally biased region" description="Acidic residues" evidence="16">
    <location>
        <begin position="28"/>
        <end position="41"/>
    </location>
</feature>
<evidence type="ECO:0000256" key="7">
    <source>
        <dbReference type="ARBA" id="ARBA00022741"/>
    </source>
</evidence>
<accession>A0ABQ7GM13</accession>
<name>A0ABQ7GM13_DUNSA</name>
<dbReference type="InterPro" id="IPR006703">
    <property type="entry name" value="G_AIG1"/>
</dbReference>
<dbReference type="SUPFAM" id="SSF52540">
    <property type="entry name" value="P-loop containing nucleoside triphosphate hydrolases"/>
    <property type="match status" value="1"/>
</dbReference>
<keyword evidence="5" id="KW-0812">Transmembrane</keyword>
<proteinExistence type="predicted"/>
<evidence type="ECO:0000259" key="17">
    <source>
        <dbReference type="PROSITE" id="PS51720"/>
    </source>
</evidence>
<protein>
    <submittedName>
        <fullName evidence="18">TOC34f</fullName>
    </submittedName>
</protein>
<feature type="region of interest" description="Disordered" evidence="16">
    <location>
        <begin position="14"/>
        <end position="47"/>
    </location>
</feature>
<evidence type="ECO:0000256" key="9">
    <source>
        <dbReference type="ARBA" id="ARBA00022805"/>
    </source>
</evidence>
<keyword evidence="13" id="KW-0342">GTP-binding</keyword>
<evidence type="ECO:0000256" key="10">
    <source>
        <dbReference type="ARBA" id="ARBA00022842"/>
    </source>
</evidence>
<keyword evidence="12" id="KW-1133">Transmembrane helix</keyword>
<sequence>MILCIHIHTRHAHAKGGEGAAAPAQQGGEEEEEEEEEEDQDVATPWTGLAKLPERSDVLACLRELKDVGFKQLNVLLLGKSSVGKSSTVNSLLGETVARVQAFKLQADAEIISPFVKEVQENVGPEAAGMRIKLIDTVGLEDAESGDAVNLQALRKIADSIKGQSIDVVLYVDRLDLYRVDALDKGIMQAVSDTFGKSIWKKTVLVLTHGNLVQPPPGSDFDSFADRRVKALRGAIRGRSPFFRPRLLAVLVENNNDTCPTDKDGRRLLPDGSQWVPSLIGSMTDMAMGRRAYRYKPSMTRRPNAQLKWLMPLVAAGQYFLWKEVIRAQLDRDDEDDAAANELIWSEKAKERKDLGIGPPLRPNKIDSWRLEQMYDDD</sequence>
<evidence type="ECO:0000256" key="13">
    <source>
        <dbReference type="ARBA" id="ARBA00023134"/>
    </source>
</evidence>
<keyword evidence="6" id="KW-0479">Metal-binding</keyword>
<dbReference type="InterPro" id="IPR027417">
    <property type="entry name" value="P-loop_NTPase"/>
</dbReference>
<dbReference type="PANTHER" id="PTHR10903">
    <property type="entry name" value="GTPASE, IMAP FAMILY MEMBER-RELATED"/>
    <property type="match status" value="1"/>
</dbReference>
<gene>
    <name evidence="18" type="ORF">DUNSADRAFT_7102</name>
</gene>
<keyword evidence="9" id="KW-1002">Plastid outer membrane</keyword>
<dbReference type="Gene3D" id="3.40.50.300">
    <property type="entry name" value="P-loop containing nucleotide triphosphate hydrolases"/>
    <property type="match status" value="1"/>
</dbReference>
<dbReference type="Pfam" id="PF04548">
    <property type="entry name" value="AIG1"/>
    <property type="match status" value="1"/>
</dbReference>
<organism evidence="18 19">
    <name type="scientific">Dunaliella salina</name>
    <name type="common">Green alga</name>
    <name type="synonym">Protococcus salinus</name>
    <dbReference type="NCBI Taxonomy" id="3046"/>
    <lineage>
        <taxon>Eukaryota</taxon>
        <taxon>Viridiplantae</taxon>
        <taxon>Chlorophyta</taxon>
        <taxon>core chlorophytes</taxon>
        <taxon>Chlorophyceae</taxon>
        <taxon>CS clade</taxon>
        <taxon>Chlamydomonadales</taxon>
        <taxon>Dunaliellaceae</taxon>
        <taxon>Dunaliella</taxon>
    </lineage>
</organism>
<keyword evidence="11" id="KW-0653">Protein transport</keyword>
<evidence type="ECO:0000256" key="15">
    <source>
        <dbReference type="ARBA" id="ARBA00023766"/>
    </source>
</evidence>
<evidence type="ECO:0000256" key="4">
    <source>
        <dbReference type="ARBA" id="ARBA00022640"/>
    </source>
</evidence>
<evidence type="ECO:0000256" key="5">
    <source>
        <dbReference type="ARBA" id="ARBA00022692"/>
    </source>
</evidence>
<evidence type="ECO:0000256" key="16">
    <source>
        <dbReference type="SAM" id="MobiDB-lite"/>
    </source>
</evidence>
<comment type="subcellular location">
    <subcellularLocation>
        <location evidence="15">Plastid</location>
        <location evidence="15">Chloroplast outer membrane</location>
        <topology evidence="15">Single-pass membrane protein</topology>
    </subcellularLocation>
</comment>
<keyword evidence="3" id="KW-0150">Chloroplast</keyword>
<evidence type="ECO:0000256" key="2">
    <source>
        <dbReference type="ARBA" id="ARBA00022448"/>
    </source>
</evidence>